<evidence type="ECO:0000313" key="3">
    <source>
        <dbReference type="Proteomes" id="UP000501690"/>
    </source>
</evidence>
<protein>
    <submittedName>
        <fullName evidence="2">Uncharacterized protein</fullName>
    </submittedName>
</protein>
<name>A0A4D6KUD7_VIGUN</name>
<accession>A0A4D6KUD7</accession>
<sequence>MAVIAADNRRSNTNRVAGRHPALCFWSSQTVRAEYEEMGNWHGNNNDEPFENGATHSQGGF</sequence>
<dbReference type="AlphaFoldDB" id="A0A4D6KUD7"/>
<dbReference type="EMBL" id="CP039345">
    <property type="protein sequence ID" value="QCD78849.1"/>
    <property type="molecule type" value="Genomic_DNA"/>
</dbReference>
<evidence type="ECO:0000256" key="1">
    <source>
        <dbReference type="SAM" id="MobiDB-lite"/>
    </source>
</evidence>
<dbReference type="Proteomes" id="UP000501690">
    <property type="component" value="Linkage Group LG1"/>
</dbReference>
<reference evidence="2 3" key="1">
    <citation type="submission" date="2019-04" db="EMBL/GenBank/DDBJ databases">
        <title>An improved genome assembly and genetic linkage map for asparagus bean, Vigna unguiculata ssp. sesquipedialis.</title>
        <authorList>
            <person name="Xia Q."/>
            <person name="Zhang R."/>
            <person name="Dong Y."/>
        </authorList>
    </citation>
    <scope>NUCLEOTIDE SEQUENCE [LARGE SCALE GENOMIC DNA]</scope>
    <source>
        <tissue evidence="2">Leaf</tissue>
    </source>
</reference>
<proteinExistence type="predicted"/>
<feature type="region of interest" description="Disordered" evidence="1">
    <location>
        <begin position="39"/>
        <end position="61"/>
    </location>
</feature>
<evidence type="ECO:0000313" key="2">
    <source>
        <dbReference type="EMBL" id="QCD78849.1"/>
    </source>
</evidence>
<keyword evidence="3" id="KW-1185">Reference proteome</keyword>
<organism evidence="2 3">
    <name type="scientific">Vigna unguiculata</name>
    <name type="common">Cowpea</name>
    <dbReference type="NCBI Taxonomy" id="3917"/>
    <lineage>
        <taxon>Eukaryota</taxon>
        <taxon>Viridiplantae</taxon>
        <taxon>Streptophyta</taxon>
        <taxon>Embryophyta</taxon>
        <taxon>Tracheophyta</taxon>
        <taxon>Spermatophyta</taxon>
        <taxon>Magnoliopsida</taxon>
        <taxon>eudicotyledons</taxon>
        <taxon>Gunneridae</taxon>
        <taxon>Pentapetalae</taxon>
        <taxon>rosids</taxon>
        <taxon>fabids</taxon>
        <taxon>Fabales</taxon>
        <taxon>Fabaceae</taxon>
        <taxon>Papilionoideae</taxon>
        <taxon>50 kb inversion clade</taxon>
        <taxon>NPAAA clade</taxon>
        <taxon>indigoferoid/millettioid clade</taxon>
        <taxon>Phaseoleae</taxon>
        <taxon>Vigna</taxon>
    </lineage>
</organism>
<gene>
    <name evidence="2" type="ORF">DEO72_LG1g2485</name>
</gene>